<evidence type="ECO:0000313" key="2">
    <source>
        <dbReference type="EMBL" id="GAA2207305.1"/>
    </source>
</evidence>
<organism evidence="2 3">
    <name type="scientific">Nonomuraea monospora</name>
    <dbReference type="NCBI Taxonomy" id="568818"/>
    <lineage>
        <taxon>Bacteria</taxon>
        <taxon>Bacillati</taxon>
        <taxon>Actinomycetota</taxon>
        <taxon>Actinomycetes</taxon>
        <taxon>Streptosporangiales</taxon>
        <taxon>Streptosporangiaceae</taxon>
        <taxon>Nonomuraea</taxon>
    </lineage>
</organism>
<dbReference type="SUPFAM" id="SSF48452">
    <property type="entry name" value="TPR-like"/>
    <property type="match status" value="1"/>
</dbReference>
<sequence length="707" mass="75589">MSSPAQERRLAAIAAASATAFRHSAYHQVRAEDVAELVRLPRKGTRGKARSAVWLYNEVRSRRVLVALALKYAFEEFAADDPEPSPPETVTDAETLVAVALHRIAAFSQAERFLVGQVRLGIGDISTSEKRPAPQQSSPAWPDGPYGQAAESGWEGRVTAYAQHLAARIETAVSAVAVPPEGWARRSAERLSELAFRALADDADAAMERQAEALAAYWFERDVVPLAGEWASRLRTAERAAALAVHDHAGPRIKAAALEQVLRILIDGTPLTARAIRVAAELAQLLESTAGRGDSVGDLRLLCDVESRHGLLLLRLGDPAEALSRLERSREVAVKLPDVEEAESYIARAEHNIADALIAMGRPAEGAALLRKVEAARASDVPAEGVSPRWRRLTLTRQAAVRAAIRSGRVVRGVLLAEEVLRDRVKRLGPGNVNTASARVALAEALLAAGDPIHARRHLLEAMSCRAQHLPANGYWRQYDNVRLAETELTAGFPALAVNTLAESVVSTPWFRQRVSRRLSEEAAIVHAQALTACGSAEAALGLLDRLSPGDRGASRARAEALLSLGRADEAAAVLESVAEIERKLGDDFPTQAHTLLLAARTADARGRAADSESFAAALEAMAGSELDPQHPIVLAGRLATAARRVQAGLVGEVPGLLGPLLSRTPLDHARPALAEGHPLLTEARALAARLGAPVPVATADQLWEDI</sequence>
<gene>
    <name evidence="2" type="ORF">GCM10009850_027630</name>
</gene>
<evidence type="ECO:0000256" key="1">
    <source>
        <dbReference type="SAM" id="MobiDB-lite"/>
    </source>
</evidence>
<evidence type="ECO:0008006" key="4">
    <source>
        <dbReference type="Google" id="ProtNLM"/>
    </source>
</evidence>
<proteinExistence type="predicted"/>
<comment type="caution">
    <text evidence="2">The sequence shown here is derived from an EMBL/GenBank/DDBJ whole genome shotgun (WGS) entry which is preliminary data.</text>
</comment>
<dbReference type="EMBL" id="BAAAQX010000006">
    <property type="protein sequence ID" value="GAA2207305.1"/>
    <property type="molecule type" value="Genomic_DNA"/>
</dbReference>
<protein>
    <recommendedName>
        <fullName evidence="4">Tetratricopeptide repeat protein</fullName>
    </recommendedName>
</protein>
<dbReference type="Gene3D" id="1.25.40.10">
    <property type="entry name" value="Tetratricopeptide repeat domain"/>
    <property type="match status" value="2"/>
</dbReference>
<evidence type="ECO:0000313" key="3">
    <source>
        <dbReference type="Proteomes" id="UP001499843"/>
    </source>
</evidence>
<dbReference type="Proteomes" id="UP001499843">
    <property type="component" value="Unassembled WGS sequence"/>
</dbReference>
<reference evidence="2 3" key="1">
    <citation type="journal article" date="2019" name="Int. J. Syst. Evol. Microbiol.">
        <title>The Global Catalogue of Microorganisms (GCM) 10K type strain sequencing project: providing services to taxonomists for standard genome sequencing and annotation.</title>
        <authorList>
            <consortium name="The Broad Institute Genomics Platform"/>
            <consortium name="The Broad Institute Genome Sequencing Center for Infectious Disease"/>
            <person name="Wu L."/>
            <person name="Ma J."/>
        </authorList>
    </citation>
    <scope>NUCLEOTIDE SEQUENCE [LARGE SCALE GENOMIC DNA]</scope>
    <source>
        <strain evidence="2 3">JCM 16114</strain>
    </source>
</reference>
<dbReference type="InterPro" id="IPR011990">
    <property type="entry name" value="TPR-like_helical_dom_sf"/>
</dbReference>
<keyword evidence="3" id="KW-1185">Reference proteome</keyword>
<feature type="region of interest" description="Disordered" evidence="1">
    <location>
        <begin position="126"/>
        <end position="151"/>
    </location>
</feature>
<name>A0ABN3CDX1_9ACTN</name>
<accession>A0ABN3CDX1</accession>